<dbReference type="Proteomes" id="UP000324748">
    <property type="component" value="Unassembled WGS sequence"/>
</dbReference>
<comment type="caution">
    <text evidence="2">The sequence shown here is derived from an EMBL/GenBank/DDBJ whole genome shotgun (WGS) entry which is preliminary data.</text>
</comment>
<protein>
    <recommendedName>
        <fullName evidence="4">Secreted protein</fullName>
    </recommendedName>
</protein>
<feature type="chain" id="PRO_5022849070" description="Secreted protein" evidence="1">
    <location>
        <begin position="20"/>
        <end position="174"/>
    </location>
</feature>
<evidence type="ECO:0008006" key="4">
    <source>
        <dbReference type="Google" id="ProtNLM"/>
    </source>
</evidence>
<name>A0A5B0Q5Z3_PUCGR</name>
<keyword evidence="1" id="KW-0732">Signal</keyword>
<organism evidence="2 3">
    <name type="scientific">Puccinia graminis f. sp. tritici</name>
    <dbReference type="NCBI Taxonomy" id="56615"/>
    <lineage>
        <taxon>Eukaryota</taxon>
        <taxon>Fungi</taxon>
        <taxon>Dikarya</taxon>
        <taxon>Basidiomycota</taxon>
        <taxon>Pucciniomycotina</taxon>
        <taxon>Pucciniomycetes</taxon>
        <taxon>Pucciniales</taxon>
        <taxon>Pucciniaceae</taxon>
        <taxon>Puccinia</taxon>
    </lineage>
</organism>
<accession>A0A5B0Q5Z3</accession>
<evidence type="ECO:0000313" key="2">
    <source>
        <dbReference type="EMBL" id="KAA1108630.1"/>
    </source>
</evidence>
<feature type="signal peptide" evidence="1">
    <location>
        <begin position="1"/>
        <end position="19"/>
    </location>
</feature>
<dbReference type="AlphaFoldDB" id="A0A5B0Q5Z3"/>
<keyword evidence="3" id="KW-1185">Reference proteome</keyword>
<evidence type="ECO:0000256" key="1">
    <source>
        <dbReference type="SAM" id="SignalP"/>
    </source>
</evidence>
<proteinExistence type="predicted"/>
<evidence type="ECO:0000313" key="3">
    <source>
        <dbReference type="Proteomes" id="UP000324748"/>
    </source>
</evidence>
<sequence>MFLAIEVLTLFPIASSSSASTSLPVVVQTGRFQVFQLHKVAIRRGVISFETTLRRSSLSLIAGYTDWASIGRMAGRCFSRILQAFTNLAGLHKPDVLRSSKGTSHGEESSAVDATEVRHQEIREIAVISVPQPLKKSYCVMSCVKSTHDNLDTFANCNSSTAWNLHKEQTCRRR</sequence>
<reference evidence="2 3" key="1">
    <citation type="submission" date="2019-05" db="EMBL/GenBank/DDBJ databases">
        <title>Emergence of the Ug99 lineage of the wheat stem rust pathogen through somatic hybridization.</title>
        <authorList>
            <person name="Li F."/>
            <person name="Upadhyaya N.M."/>
            <person name="Sperschneider J."/>
            <person name="Matny O."/>
            <person name="Nguyen-Phuc H."/>
            <person name="Mago R."/>
            <person name="Raley C."/>
            <person name="Miller M.E."/>
            <person name="Silverstein K.A.T."/>
            <person name="Henningsen E."/>
            <person name="Hirsch C.D."/>
            <person name="Visser B."/>
            <person name="Pretorius Z.A."/>
            <person name="Steffenson B.J."/>
            <person name="Schwessinger B."/>
            <person name="Dodds P.N."/>
            <person name="Figueroa M."/>
        </authorList>
    </citation>
    <scope>NUCLEOTIDE SEQUENCE [LARGE SCALE GENOMIC DNA]</scope>
    <source>
        <strain evidence="2">21-0</strain>
    </source>
</reference>
<dbReference type="EMBL" id="VSWC01000028">
    <property type="protein sequence ID" value="KAA1108630.1"/>
    <property type="molecule type" value="Genomic_DNA"/>
</dbReference>
<gene>
    <name evidence="2" type="ORF">PGT21_019635</name>
</gene>